<sequence length="165" mass="18058">MRIRILGLAALLAASPLAAADSPELPGWMEGAWEQAGPGERWADEYWTPPRGGIMVGAARIGTGDTLGVFEHTRIVRKADGTLAFFAQPFGRPAAEFPMVAVGDRMIEFANPAHDYPQRIRYWREGDRLKARISLMDGSKAEDWDYGRMGGGGSLPSGHFTIGRR</sequence>
<gene>
    <name evidence="3" type="ORF">FHR21_000690</name>
</gene>
<dbReference type="RefSeq" id="WP_221234961.1">
    <property type="nucleotide sequence ID" value="NZ_JACIJH010000001.1"/>
</dbReference>
<evidence type="ECO:0000259" key="2">
    <source>
        <dbReference type="Pfam" id="PF19780"/>
    </source>
</evidence>
<dbReference type="Pfam" id="PF19780">
    <property type="entry name" value="DUF6265"/>
    <property type="match status" value="1"/>
</dbReference>
<feature type="signal peptide" evidence="1">
    <location>
        <begin position="1"/>
        <end position="19"/>
    </location>
</feature>
<feature type="domain" description="DUF6265" evidence="2">
    <location>
        <begin position="28"/>
        <end position="134"/>
    </location>
</feature>
<name>A0A7W9B337_9SPHN</name>
<protein>
    <recommendedName>
        <fullName evidence="2">DUF6265 domain-containing protein</fullName>
    </recommendedName>
</protein>
<evidence type="ECO:0000313" key="4">
    <source>
        <dbReference type="Proteomes" id="UP000537161"/>
    </source>
</evidence>
<keyword evidence="1" id="KW-0732">Signal</keyword>
<dbReference type="AlphaFoldDB" id="A0A7W9B337"/>
<reference evidence="3 4" key="1">
    <citation type="submission" date="2020-08" db="EMBL/GenBank/DDBJ databases">
        <title>Genomic Encyclopedia of Type Strains, Phase IV (KMG-IV): sequencing the most valuable type-strain genomes for metagenomic binning, comparative biology and taxonomic classification.</title>
        <authorList>
            <person name="Goeker M."/>
        </authorList>
    </citation>
    <scope>NUCLEOTIDE SEQUENCE [LARGE SCALE GENOMIC DNA]</scope>
    <source>
        <strain evidence="3 4">DSM 27163</strain>
    </source>
</reference>
<dbReference type="InterPro" id="IPR046232">
    <property type="entry name" value="DUF6265"/>
</dbReference>
<keyword evidence="4" id="KW-1185">Reference proteome</keyword>
<dbReference type="EMBL" id="JACIJH010000001">
    <property type="protein sequence ID" value="MBB5705365.1"/>
    <property type="molecule type" value="Genomic_DNA"/>
</dbReference>
<feature type="chain" id="PRO_5030726599" description="DUF6265 domain-containing protein" evidence="1">
    <location>
        <begin position="20"/>
        <end position="165"/>
    </location>
</feature>
<evidence type="ECO:0000256" key="1">
    <source>
        <dbReference type="SAM" id="SignalP"/>
    </source>
</evidence>
<accession>A0A7W9B337</accession>
<evidence type="ECO:0000313" key="3">
    <source>
        <dbReference type="EMBL" id="MBB5705365.1"/>
    </source>
</evidence>
<proteinExistence type="predicted"/>
<dbReference type="Proteomes" id="UP000537161">
    <property type="component" value="Unassembled WGS sequence"/>
</dbReference>
<organism evidence="3 4">
    <name type="scientific">Sphingopyxis panaciterrulae</name>
    <dbReference type="NCBI Taxonomy" id="462372"/>
    <lineage>
        <taxon>Bacteria</taxon>
        <taxon>Pseudomonadati</taxon>
        <taxon>Pseudomonadota</taxon>
        <taxon>Alphaproteobacteria</taxon>
        <taxon>Sphingomonadales</taxon>
        <taxon>Sphingomonadaceae</taxon>
        <taxon>Sphingopyxis</taxon>
    </lineage>
</organism>
<comment type="caution">
    <text evidence="3">The sequence shown here is derived from an EMBL/GenBank/DDBJ whole genome shotgun (WGS) entry which is preliminary data.</text>
</comment>